<evidence type="ECO:0000256" key="9">
    <source>
        <dbReference type="ARBA" id="ARBA00023242"/>
    </source>
</evidence>
<evidence type="ECO:0000313" key="16">
    <source>
        <dbReference type="Proteomes" id="UP001152799"/>
    </source>
</evidence>
<proteinExistence type="inferred from homology"/>
<keyword evidence="6 10" id="KW-0863">Zinc-finger</keyword>
<dbReference type="InterPro" id="IPR013083">
    <property type="entry name" value="Znf_RING/FYVE/PHD"/>
</dbReference>
<evidence type="ECO:0000256" key="5">
    <source>
        <dbReference type="ARBA" id="ARBA00022723"/>
    </source>
</evidence>
<organism evidence="15 16">
    <name type="scientific">Ceutorhynchus assimilis</name>
    <name type="common">cabbage seed weevil</name>
    <dbReference type="NCBI Taxonomy" id="467358"/>
    <lineage>
        <taxon>Eukaryota</taxon>
        <taxon>Metazoa</taxon>
        <taxon>Ecdysozoa</taxon>
        <taxon>Arthropoda</taxon>
        <taxon>Hexapoda</taxon>
        <taxon>Insecta</taxon>
        <taxon>Pterygota</taxon>
        <taxon>Neoptera</taxon>
        <taxon>Endopterygota</taxon>
        <taxon>Coleoptera</taxon>
        <taxon>Polyphaga</taxon>
        <taxon>Cucujiformia</taxon>
        <taxon>Curculionidae</taxon>
        <taxon>Ceutorhynchinae</taxon>
        <taxon>Ceutorhynchus</taxon>
    </lineage>
</organism>
<dbReference type="GO" id="GO:0005634">
    <property type="term" value="C:nucleus"/>
    <property type="evidence" value="ECO:0007669"/>
    <property type="project" value="UniProtKB-SubCell"/>
</dbReference>
<evidence type="ECO:0000256" key="4">
    <source>
        <dbReference type="ARBA" id="ARBA00022679"/>
    </source>
</evidence>
<name>A0A9N9ML05_9CUCU</name>
<dbReference type="FunFam" id="2.60.120.780:FF:000001">
    <property type="entry name" value="E3 SUMO-protein ligase PIAS2 isoform X1"/>
    <property type="match status" value="1"/>
</dbReference>
<dbReference type="Pfam" id="PF02891">
    <property type="entry name" value="zf-MIZ"/>
    <property type="match status" value="1"/>
</dbReference>
<dbReference type="Gene3D" id="1.10.720.30">
    <property type="entry name" value="SAP domain"/>
    <property type="match status" value="1"/>
</dbReference>
<keyword evidence="7" id="KW-0833">Ubl conjugation pathway</keyword>
<evidence type="ECO:0008006" key="17">
    <source>
        <dbReference type="Google" id="ProtNLM"/>
    </source>
</evidence>
<feature type="domain" description="SP-RING-type" evidence="13">
    <location>
        <begin position="426"/>
        <end position="507"/>
    </location>
</feature>
<dbReference type="InterPro" id="IPR003034">
    <property type="entry name" value="SAP_dom"/>
</dbReference>
<feature type="domain" description="SAP" evidence="12">
    <location>
        <begin position="100"/>
        <end position="134"/>
    </location>
</feature>
<dbReference type="PANTHER" id="PTHR10782">
    <property type="entry name" value="ZINC FINGER MIZ DOMAIN-CONTAINING PROTEIN"/>
    <property type="match status" value="1"/>
</dbReference>
<dbReference type="SUPFAM" id="SSF68906">
    <property type="entry name" value="SAP domain"/>
    <property type="match status" value="1"/>
</dbReference>
<feature type="compositionally biased region" description="Low complexity" evidence="11">
    <location>
        <begin position="656"/>
        <end position="679"/>
    </location>
</feature>
<dbReference type="GO" id="GO:0061665">
    <property type="term" value="F:SUMO ligase activity"/>
    <property type="evidence" value="ECO:0007669"/>
    <property type="project" value="TreeGrafter"/>
</dbReference>
<evidence type="ECO:0000259" key="14">
    <source>
        <dbReference type="PROSITE" id="PS51466"/>
    </source>
</evidence>
<dbReference type="InterPro" id="IPR038654">
    <property type="entry name" value="PINIT_sf"/>
</dbReference>
<feature type="region of interest" description="Disordered" evidence="11">
    <location>
        <begin position="159"/>
        <end position="189"/>
    </location>
</feature>
<dbReference type="Gene3D" id="2.60.120.780">
    <property type="entry name" value="PINIT domain"/>
    <property type="match status" value="1"/>
</dbReference>
<evidence type="ECO:0000259" key="13">
    <source>
        <dbReference type="PROSITE" id="PS51044"/>
    </source>
</evidence>
<dbReference type="GO" id="GO:0000785">
    <property type="term" value="C:chromatin"/>
    <property type="evidence" value="ECO:0007669"/>
    <property type="project" value="TreeGrafter"/>
</dbReference>
<protein>
    <recommendedName>
        <fullName evidence="17">E3 SUMO-protein ligase PIAS2</fullName>
    </recommendedName>
</protein>
<feature type="domain" description="PINIT" evidence="14">
    <location>
        <begin position="229"/>
        <end position="394"/>
    </location>
</feature>
<dbReference type="GO" id="GO:0016925">
    <property type="term" value="P:protein sumoylation"/>
    <property type="evidence" value="ECO:0007669"/>
    <property type="project" value="TreeGrafter"/>
</dbReference>
<feature type="compositionally biased region" description="Low complexity" evidence="11">
    <location>
        <begin position="623"/>
        <end position="643"/>
    </location>
</feature>
<accession>A0A9N9ML05</accession>
<dbReference type="AlphaFoldDB" id="A0A9N9ML05"/>
<dbReference type="GO" id="GO:0006357">
    <property type="term" value="P:regulation of transcription by RNA polymerase II"/>
    <property type="evidence" value="ECO:0007669"/>
    <property type="project" value="TreeGrafter"/>
</dbReference>
<evidence type="ECO:0000256" key="7">
    <source>
        <dbReference type="ARBA" id="ARBA00022786"/>
    </source>
</evidence>
<dbReference type="PROSITE" id="PS51466">
    <property type="entry name" value="PINIT"/>
    <property type="match status" value="1"/>
</dbReference>
<comment type="similarity">
    <text evidence="3">Belongs to the PIAS family.</text>
</comment>
<dbReference type="PROSITE" id="PS50800">
    <property type="entry name" value="SAP"/>
    <property type="match status" value="1"/>
</dbReference>
<evidence type="ECO:0000256" key="6">
    <source>
        <dbReference type="ARBA" id="ARBA00022771"/>
    </source>
</evidence>
<feature type="compositionally biased region" description="Polar residues" evidence="11">
    <location>
        <begin position="604"/>
        <end position="622"/>
    </location>
</feature>
<dbReference type="FunFam" id="3.30.40.10:FF:000247">
    <property type="entry name" value="Uncharacterized protein, isoform B"/>
    <property type="match status" value="1"/>
</dbReference>
<reference evidence="15" key="1">
    <citation type="submission" date="2022-01" db="EMBL/GenBank/DDBJ databases">
        <authorList>
            <person name="King R."/>
        </authorList>
    </citation>
    <scope>NUCLEOTIDE SEQUENCE</scope>
</reference>
<evidence type="ECO:0000256" key="11">
    <source>
        <dbReference type="SAM" id="MobiDB-lite"/>
    </source>
</evidence>
<dbReference type="OrthoDB" id="10263264at2759"/>
<feature type="compositionally biased region" description="Low complexity" evidence="11">
    <location>
        <begin position="168"/>
        <end position="178"/>
    </location>
</feature>
<evidence type="ECO:0000256" key="10">
    <source>
        <dbReference type="PROSITE-ProRule" id="PRU00452"/>
    </source>
</evidence>
<dbReference type="PROSITE" id="PS51044">
    <property type="entry name" value="ZF_SP_RING"/>
    <property type="match status" value="1"/>
</dbReference>
<keyword evidence="5" id="KW-0479">Metal-binding</keyword>
<evidence type="ECO:0000256" key="2">
    <source>
        <dbReference type="ARBA" id="ARBA00004718"/>
    </source>
</evidence>
<keyword evidence="9" id="KW-0539">Nucleus</keyword>
<dbReference type="GO" id="GO:0003712">
    <property type="term" value="F:transcription coregulator activity"/>
    <property type="evidence" value="ECO:0007669"/>
    <property type="project" value="TreeGrafter"/>
</dbReference>
<keyword evidence="8" id="KW-0862">Zinc</keyword>
<evidence type="ECO:0000256" key="8">
    <source>
        <dbReference type="ARBA" id="ARBA00022833"/>
    </source>
</evidence>
<sequence length="708" mass="78923">MDEDVKSIRNREKCKRYRERKRLREIEGISSELPTTLRLTRSERNRRYRERLKIRKLENSDVDPKNSSSSSERHTSAERELDKSGVVQVINDSEAVQEMLMSFRVSELQMLLGFAGRNKSGRKTELQERALELLRVRSHPIHQKIKDLFATIQLQTSSIPQASSPVTPEQQAAQAAGMPQPPGRNTATVHPYSVDTRTLTRQAAAVYNQQTLGQNMYYPQQYSNPKQNSVLSSNFPIHPDVRFKKLPFYDITADLIKPSSLLPTTNQRMQEQPFYFHLTPQQATDIAISRDTRPGVKCDYLKQVQLRFCLLETTCEQEDCFPPQVIVKVNNKLCPLPNPIPTNKQGVEPKRPPRPVNITQMIKLSPTVANQLTISWAADYGRGYAMTVTLVTKLTSSDLLQRLQKKGAKHADHTRALIKEKLTDDGDVEIATTSLRVSLMCPLGKMRMTTPCRPQSCAHLQCFDASLFLQMNERKPTWNCPVCDKPALYDNLVIDGYFQEVLSSTQLPQDCKEIQLLKDGSWSSHSNEKKPEKVFVSAPKSIPIDDSVEIIEDNVEFVSSNAAATSSTDKPKVGEVRKKEVVDLTLSDSDDEPLAKRPAPDSTIKLNNETSNISSTSGNQQRSTTTPGPSSVSSSGYPVSPGVINLDSPSPPRTPPQTQSVVTSHASNGTTTNSTATSGFLPPPSMPFINLENEASAGLSINFDPPSY</sequence>
<dbReference type="InterPro" id="IPR004181">
    <property type="entry name" value="Znf_MIZ"/>
</dbReference>
<evidence type="ECO:0000313" key="15">
    <source>
        <dbReference type="EMBL" id="CAG9766345.1"/>
    </source>
</evidence>
<dbReference type="FunFam" id="1.10.720.30:FF:000001">
    <property type="entry name" value="E3 SUMO-protein ligase PIAS2 isoform 1"/>
    <property type="match status" value="1"/>
</dbReference>
<comment type="pathway">
    <text evidence="2">Protein modification; protein sumoylation.</text>
</comment>
<keyword evidence="4" id="KW-0808">Transferase</keyword>
<comment type="subcellular location">
    <subcellularLocation>
        <location evidence="1">Nucleus</location>
    </subcellularLocation>
</comment>
<dbReference type="Proteomes" id="UP001152799">
    <property type="component" value="Chromosome 3"/>
</dbReference>
<gene>
    <name evidence="15" type="ORF">CEUTPL_LOCUS6930</name>
</gene>
<dbReference type="PANTHER" id="PTHR10782:SF94">
    <property type="entry name" value="SUPPRESSOR OF VARIEGATION 2-10, ISOFORM I"/>
    <property type="match status" value="1"/>
</dbReference>
<feature type="compositionally biased region" description="Basic and acidic residues" evidence="11">
    <location>
        <begin position="71"/>
        <end position="83"/>
    </location>
</feature>
<dbReference type="EMBL" id="OU892279">
    <property type="protein sequence ID" value="CAG9766345.1"/>
    <property type="molecule type" value="Genomic_DNA"/>
</dbReference>
<dbReference type="CDD" id="cd14686">
    <property type="entry name" value="bZIP"/>
    <property type="match status" value="1"/>
</dbReference>
<dbReference type="SMART" id="SM00513">
    <property type="entry name" value="SAP"/>
    <property type="match status" value="1"/>
</dbReference>
<dbReference type="InterPro" id="IPR023321">
    <property type="entry name" value="PINIT"/>
</dbReference>
<dbReference type="GO" id="GO:0097240">
    <property type="term" value="P:chromosome attachment to the nuclear envelope"/>
    <property type="evidence" value="ECO:0007669"/>
    <property type="project" value="UniProtKB-ARBA"/>
</dbReference>
<dbReference type="GO" id="GO:0008270">
    <property type="term" value="F:zinc ion binding"/>
    <property type="evidence" value="ECO:0007669"/>
    <property type="project" value="UniProtKB-KW"/>
</dbReference>
<evidence type="ECO:0000256" key="1">
    <source>
        <dbReference type="ARBA" id="ARBA00004123"/>
    </source>
</evidence>
<feature type="region of interest" description="Disordered" evidence="11">
    <location>
        <begin position="57"/>
        <end position="84"/>
    </location>
</feature>
<dbReference type="Gene3D" id="3.30.40.10">
    <property type="entry name" value="Zinc/RING finger domain, C3HC4 (zinc finger)"/>
    <property type="match status" value="1"/>
</dbReference>
<dbReference type="Pfam" id="PF02037">
    <property type="entry name" value="SAP"/>
    <property type="match status" value="1"/>
</dbReference>
<dbReference type="InterPro" id="IPR036361">
    <property type="entry name" value="SAP_dom_sf"/>
</dbReference>
<keyword evidence="16" id="KW-1185">Reference proteome</keyword>
<feature type="region of interest" description="Disordered" evidence="11">
    <location>
        <begin position="584"/>
        <end position="687"/>
    </location>
</feature>
<dbReference type="Pfam" id="PF14324">
    <property type="entry name" value="PINIT"/>
    <property type="match status" value="1"/>
</dbReference>
<evidence type="ECO:0000256" key="3">
    <source>
        <dbReference type="ARBA" id="ARBA00005383"/>
    </source>
</evidence>
<evidence type="ECO:0000259" key="12">
    <source>
        <dbReference type="PROSITE" id="PS50800"/>
    </source>
</evidence>